<protein>
    <recommendedName>
        <fullName evidence="15">phytol kinase</fullName>
        <ecNumber evidence="15">2.7.1.182</ecNumber>
    </recommendedName>
</protein>
<name>A0A150GJK2_GONPE</name>
<dbReference type="InterPro" id="IPR002893">
    <property type="entry name" value="Znf_MYND"/>
</dbReference>
<sequence length="878" mass="90389">MGPSANHPGRSLRLPLLRSGALHAAARQLAELVGPLEAEAAVAGAEDAPAAVGSVDTATAGAGSAAAVAPGQSQVARPGWHLTLTEPAAACAGALFTLIYVTIVLSCDLNPAFRTPQALREALVAALEGSQVLEHAGRALLLLRLRVKEGTPLLRVVDEGTYQANWAHHALCQVVKLLRGQAGGQDASASEVSGQLAARLRAVASGRCAQHAALCLGLAVLCHADGGPAYGMPPELLAALPKGHESARDPRMMGSAAVAQLGGMIGMLELRVGAAAQPPGRRGALELTMRVGWLAVASARALAARSGSGAGGGGGGSRGDAVGSGIVEPETPLRVLSARDAFSIALQALQCARRFLLLGARPEAEGAVAEAAGWWRLVAAVAADVLPHADLASELTAFEGLMADAGWETVVVDGVFALPSEPPPALAAALDGGLLRCLERLLRRAGRAPDGPEAAVVRAVVGYRSADLDRFAAFLLPLLAYGEPRQAAALVATLRKLLRTGDPRVMSAETDVKTNIHQCFVLACESVLDTAFTWNYPERLEAELLEREEGEAVVLGAGPSPASQQLVRLLSCAVCEWLPELARGVMACGTGCLHTFYTLMGWLPLLSARCLSSWPCQPDGAASSSGEDGESDDGREPAADDGSGWRALLLEEVGAVTLLEAALKIPLDKVSRKSVRDFLFRLVFSCHSVASVCGDGQRPPPAQAAVGRSGVLDSDGAAAVTVGAAGEASRDAPTAGPSGAPTTPPLPWRPELLREAATQLRTFGDTVVAARAEAQAAARAEALAAYLEQCDGEELQRPIENGPLAAAVLPPAEARRLLPGRCANPACANLEGHSEADLTLKACAGCGAVGYCCRPCQLEHWRAGHKEACGRARGGGGA</sequence>
<dbReference type="GO" id="GO:0009507">
    <property type="term" value="C:chloroplast"/>
    <property type="evidence" value="ECO:0007669"/>
    <property type="project" value="UniProtKB-SubCell"/>
</dbReference>
<gene>
    <name evidence="20" type="ORF">GPECTOR_18g154</name>
</gene>
<evidence type="ECO:0000256" key="16">
    <source>
        <dbReference type="ARBA" id="ARBA00048889"/>
    </source>
</evidence>
<dbReference type="EC" id="2.7.1.182" evidence="15"/>
<comment type="subcellular location">
    <subcellularLocation>
        <location evidence="1">Plastid</location>
        <location evidence="1">Chloroplast membrane</location>
        <topology evidence="1">Multi-pass membrane protein</topology>
    </subcellularLocation>
</comment>
<keyword evidence="9" id="KW-0418">Kinase</keyword>
<dbReference type="Gene3D" id="6.10.140.2220">
    <property type="match status" value="1"/>
</dbReference>
<evidence type="ECO:0000256" key="10">
    <source>
        <dbReference type="ARBA" id="ARBA00022833"/>
    </source>
</evidence>
<dbReference type="Pfam" id="PF01753">
    <property type="entry name" value="zf-MYND"/>
    <property type="match status" value="1"/>
</dbReference>
<dbReference type="PANTHER" id="PTHR32523">
    <property type="entry name" value="PHYTOL KINASE 1, CHLOROPLASTIC"/>
    <property type="match status" value="1"/>
</dbReference>
<keyword evidence="3" id="KW-0150">Chloroplast</keyword>
<dbReference type="SUPFAM" id="SSF144232">
    <property type="entry name" value="HIT/MYND zinc finger-like"/>
    <property type="match status" value="1"/>
</dbReference>
<dbReference type="PANTHER" id="PTHR32523:SF8">
    <property type="entry name" value="DOLICHOL KINASE"/>
    <property type="match status" value="1"/>
</dbReference>
<proteinExistence type="inferred from homology"/>
<keyword evidence="8 17" id="KW-0863">Zinc-finger</keyword>
<evidence type="ECO:0000256" key="7">
    <source>
        <dbReference type="ARBA" id="ARBA00022723"/>
    </source>
</evidence>
<evidence type="ECO:0000256" key="3">
    <source>
        <dbReference type="ARBA" id="ARBA00022528"/>
    </source>
</evidence>
<keyword evidence="11" id="KW-0809">Transit peptide</keyword>
<evidence type="ECO:0000256" key="8">
    <source>
        <dbReference type="ARBA" id="ARBA00022771"/>
    </source>
</evidence>
<evidence type="ECO:0000256" key="4">
    <source>
        <dbReference type="ARBA" id="ARBA00022640"/>
    </source>
</evidence>
<evidence type="ECO:0000256" key="5">
    <source>
        <dbReference type="ARBA" id="ARBA00022679"/>
    </source>
</evidence>
<dbReference type="InterPro" id="IPR039606">
    <property type="entry name" value="Phytol/farnesol_kinase"/>
</dbReference>
<feature type="compositionally biased region" description="Low complexity" evidence="18">
    <location>
        <begin position="722"/>
        <end position="741"/>
    </location>
</feature>
<evidence type="ECO:0000313" key="20">
    <source>
        <dbReference type="EMBL" id="KXZ49999.1"/>
    </source>
</evidence>
<dbReference type="GO" id="GO:0008270">
    <property type="term" value="F:zinc ion binding"/>
    <property type="evidence" value="ECO:0007669"/>
    <property type="project" value="UniProtKB-KW"/>
</dbReference>
<dbReference type="GO" id="GO:0010276">
    <property type="term" value="F:phytol kinase activity"/>
    <property type="evidence" value="ECO:0007669"/>
    <property type="project" value="UniProtKB-EC"/>
</dbReference>
<dbReference type="PROSITE" id="PS50865">
    <property type="entry name" value="ZF_MYND_2"/>
    <property type="match status" value="1"/>
</dbReference>
<comment type="pathway">
    <text evidence="14">Cofactor biosynthesis; tocopherol biosynthesis.</text>
</comment>
<evidence type="ECO:0000256" key="6">
    <source>
        <dbReference type="ARBA" id="ARBA00022692"/>
    </source>
</evidence>
<reference evidence="21" key="1">
    <citation type="journal article" date="2016" name="Nat. Commun.">
        <title>The Gonium pectorale genome demonstrates co-option of cell cycle regulation during the evolution of multicellularity.</title>
        <authorList>
            <person name="Hanschen E.R."/>
            <person name="Marriage T.N."/>
            <person name="Ferris P.J."/>
            <person name="Hamaji T."/>
            <person name="Toyoda A."/>
            <person name="Fujiyama A."/>
            <person name="Neme R."/>
            <person name="Noguchi H."/>
            <person name="Minakuchi Y."/>
            <person name="Suzuki M."/>
            <person name="Kawai-Toyooka H."/>
            <person name="Smith D.R."/>
            <person name="Sparks H."/>
            <person name="Anderson J."/>
            <person name="Bakaric R."/>
            <person name="Luria V."/>
            <person name="Karger A."/>
            <person name="Kirschner M.W."/>
            <person name="Durand P.M."/>
            <person name="Michod R.E."/>
            <person name="Nozaki H."/>
            <person name="Olson B.J."/>
        </authorList>
    </citation>
    <scope>NUCLEOTIDE SEQUENCE [LARGE SCALE GENOMIC DNA]</scope>
    <source>
        <strain evidence="21">NIES-2863</strain>
    </source>
</reference>
<organism evidence="20 21">
    <name type="scientific">Gonium pectorale</name>
    <name type="common">Green alga</name>
    <dbReference type="NCBI Taxonomy" id="33097"/>
    <lineage>
        <taxon>Eukaryota</taxon>
        <taxon>Viridiplantae</taxon>
        <taxon>Chlorophyta</taxon>
        <taxon>core chlorophytes</taxon>
        <taxon>Chlorophyceae</taxon>
        <taxon>CS clade</taxon>
        <taxon>Chlamydomonadales</taxon>
        <taxon>Volvocaceae</taxon>
        <taxon>Gonium</taxon>
    </lineage>
</organism>
<keyword evidence="12" id="KW-1133">Transmembrane helix</keyword>
<comment type="catalytic activity">
    <reaction evidence="16">
        <text>phytol + CTP = phytyl phosphate + CDP + H(+)</text>
        <dbReference type="Rhea" id="RHEA:38055"/>
        <dbReference type="ChEBI" id="CHEBI:15378"/>
        <dbReference type="ChEBI" id="CHEBI:17327"/>
        <dbReference type="ChEBI" id="CHEBI:37563"/>
        <dbReference type="ChEBI" id="CHEBI:58069"/>
        <dbReference type="ChEBI" id="CHEBI:75483"/>
        <dbReference type="EC" id="2.7.1.182"/>
    </reaction>
</comment>
<evidence type="ECO:0000256" key="17">
    <source>
        <dbReference type="PROSITE-ProRule" id="PRU00134"/>
    </source>
</evidence>
<evidence type="ECO:0000256" key="9">
    <source>
        <dbReference type="ARBA" id="ARBA00022777"/>
    </source>
</evidence>
<keyword evidence="10" id="KW-0862">Zinc</keyword>
<comment type="similarity">
    <text evidence="2">Belongs to the polyprenol kinase family.</text>
</comment>
<evidence type="ECO:0000259" key="19">
    <source>
        <dbReference type="PROSITE" id="PS50865"/>
    </source>
</evidence>
<evidence type="ECO:0000256" key="1">
    <source>
        <dbReference type="ARBA" id="ARBA00004508"/>
    </source>
</evidence>
<dbReference type="AlphaFoldDB" id="A0A150GJK2"/>
<keyword evidence="7" id="KW-0479">Metal-binding</keyword>
<keyword evidence="5" id="KW-0808">Transferase</keyword>
<feature type="region of interest" description="Disordered" evidence="18">
    <location>
        <begin position="722"/>
        <end position="748"/>
    </location>
</feature>
<evidence type="ECO:0000313" key="21">
    <source>
        <dbReference type="Proteomes" id="UP000075714"/>
    </source>
</evidence>
<keyword evidence="4" id="KW-0934">Plastid</keyword>
<keyword evidence="6" id="KW-0812">Transmembrane</keyword>
<dbReference type="OrthoDB" id="552473at2759"/>
<keyword evidence="21" id="KW-1185">Reference proteome</keyword>
<keyword evidence="13" id="KW-0472">Membrane</keyword>
<evidence type="ECO:0000256" key="11">
    <source>
        <dbReference type="ARBA" id="ARBA00022946"/>
    </source>
</evidence>
<feature type="domain" description="MYND-type" evidence="19">
    <location>
        <begin position="824"/>
        <end position="869"/>
    </location>
</feature>
<evidence type="ECO:0000256" key="14">
    <source>
        <dbReference type="ARBA" id="ARBA00024015"/>
    </source>
</evidence>
<evidence type="ECO:0000256" key="12">
    <source>
        <dbReference type="ARBA" id="ARBA00022989"/>
    </source>
</evidence>
<evidence type="ECO:0000256" key="13">
    <source>
        <dbReference type="ARBA" id="ARBA00023136"/>
    </source>
</evidence>
<comment type="caution">
    <text evidence="20">The sequence shown here is derived from an EMBL/GenBank/DDBJ whole genome shotgun (WGS) entry which is preliminary data.</text>
</comment>
<feature type="region of interest" description="Disordered" evidence="18">
    <location>
        <begin position="621"/>
        <end position="641"/>
    </location>
</feature>
<accession>A0A150GJK2</accession>
<dbReference type="Proteomes" id="UP000075714">
    <property type="component" value="Unassembled WGS sequence"/>
</dbReference>
<evidence type="ECO:0000256" key="2">
    <source>
        <dbReference type="ARBA" id="ARBA00010794"/>
    </source>
</evidence>
<evidence type="ECO:0000256" key="15">
    <source>
        <dbReference type="ARBA" id="ARBA00039024"/>
    </source>
</evidence>
<evidence type="ECO:0000256" key="18">
    <source>
        <dbReference type="SAM" id="MobiDB-lite"/>
    </source>
</evidence>
<dbReference type="GO" id="GO:0016020">
    <property type="term" value="C:membrane"/>
    <property type="evidence" value="ECO:0007669"/>
    <property type="project" value="UniProtKB-SubCell"/>
</dbReference>
<dbReference type="EMBL" id="LSYV01000019">
    <property type="protein sequence ID" value="KXZ49999.1"/>
    <property type="molecule type" value="Genomic_DNA"/>
</dbReference>